<dbReference type="InterPro" id="IPR009075">
    <property type="entry name" value="AcylCo_DH/oxidase_C"/>
</dbReference>
<evidence type="ECO:0000256" key="1">
    <source>
        <dbReference type="ARBA" id="ARBA00001974"/>
    </source>
</evidence>
<dbReference type="InterPro" id="IPR001199">
    <property type="entry name" value="Cyt_B5-like_heme/steroid-bd"/>
</dbReference>
<dbReference type="InterPro" id="IPR009100">
    <property type="entry name" value="AcylCoA_DH/oxidase_NM_dom_sf"/>
</dbReference>
<dbReference type="Pfam" id="PF02771">
    <property type="entry name" value="Acyl-CoA_dh_N"/>
    <property type="match status" value="1"/>
</dbReference>
<dbReference type="Gene3D" id="1.10.540.10">
    <property type="entry name" value="Acyl-CoA dehydrogenase/oxidase, N-terminal domain"/>
    <property type="match status" value="1"/>
</dbReference>
<evidence type="ECO:0000313" key="7">
    <source>
        <dbReference type="EMBL" id="CAE7207216.1"/>
    </source>
</evidence>
<dbReference type="InterPro" id="IPR050741">
    <property type="entry name" value="Acyl-CoA_dehydrogenase"/>
</dbReference>
<accession>A0A6S6WCP8</accession>
<organism evidence="7 8">
    <name type="scientific">Pyrenophora teres f. teres</name>
    <dbReference type="NCBI Taxonomy" id="97479"/>
    <lineage>
        <taxon>Eukaryota</taxon>
        <taxon>Fungi</taxon>
        <taxon>Dikarya</taxon>
        <taxon>Ascomycota</taxon>
        <taxon>Pezizomycotina</taxon>
        <taxon>Dothideomycetes</taxon>
        <taxon>Pleosporomycetidae</taxon>
        <taxon>Pleosporales</taxon>
        <taxon>Pleosporineae</taxon>
        <taxon>Pleosporaceae</taxon>
        <taxon>Pyrenophora</taxon>
    </lineage>
</organism>
<dbReference type="PRINTS" id="PR00363">
    <property type="entry name" value="CYTOCHROMEB5"/>
</dbReference>
<dbReference type="SMART" id="SM01117">
    <property type="entry name" value="Cyt-b5"/>
    <property type="match status" value="1"/>
</dbReference>
<dbReference type="InterPro" id="IPR036250">
    <property type="entry name" value="AcylCo_DH-like_C"/>
</dbReference>
<dbReference type="GO" id="GO:0033539">
    <property type="term" value="P:fatty acid beta-oxidation using acyl-CoA dehydrogenase"/>
    <property type="evidence" value="ECO:0007669"/>
    <property type="project" value="TreeGrafter"/>
</dbReference>
<dbReference type="EMBL" id="HG992985">
    <property type="protein sequence ID" value="CAE7207216.1"/>
    <property type="molecule type" value="Genomic_DNA"/>
</dbReference>
<dbReference type="Pfam" id="PF00173">
    <property type="entry name" value="Cyt-b5"/>
    <property type="match status" value="1"/>
</dbReference>
<dbReference type="InterPro" id="IPR006091">
    <property type="entry name" value="Acyl-CoA_Oxase/DH_mid-dom"/>
</dbReference>
<evidence type="ECO:0000256" key="4">
    <source>
        <dbReference type="ARBA" id="ARBA00022827"/>
    </source>
</evidence>
<protein>
    <submittedName>
        <fullName evidence="7">Acyl-CoA dehydrogenase</fullName>
    </submittedName>
</protein>
<evidence type="ECO:0000256" key="5">
    <source>
        <dbReference type="ARBA" id="ARBA00023002"/>
    </source>
</evidence>
<keyword evidence="4" id="KW-0274">FAD</keyword>
<dbReference type="Gene3D" id="3.10.120.10">
    <property type="entry name" value="Cytochrome b5-like heme/steroid binding domain"/>
    <property type="match status" value="1"/>
</dbReference>
<feature type="compositionally biased region" description="Basic and acidic residues" evidence="6">
    <location>
        <begin position="93"/>
        <end position="103"/>
    </location>
</feature>
<dbReference type="SUPFAM" id="SSF56645">
    <property type="entry name" value="Acyl-CoA dehydrogenase NM domain-like"/>
    <property type="match status" value="1"/>
</dbReference>
<dbReference type="GO" id="GO:0050660">
    <property type="term" value="F:flavin adenine dinucleotide binding"/>
    <property type="evidence" value="ECO:0007669"/>
    <property type="project" value="InterPro"/>
</dbReference>
<dbReference type="SUPFAM" id="SSF55856">
    <property type="entry name" value="Cytochrome b5-like heme/steroid binding domain"/>
    <property type="match status" value="1"/>
</dbReference>
<reference evidence="7" key="1">
    <citation type="submission" date="2021-02" db="EMBL/GenBank/DDBJ databases">
        <authorList>
            <person name="Syme A R."/>
            <person name="Syme A R."/>
            <person name="Moolhuijzen P."/>
        </authorList>
    </citation>
    <scope>NUCLEOTIDE SEQUENCE</scope>
    <source>
        <strain evidence="7">W1-1</strain>
    </source>
</reference>
<dbReference type="Pfam" id="PF02770">
    <property type="entry name" value="Acyl-CoA_dh_M"/>
    <property type="match status" value="1"/>
</dbReference>
<dbReference type="Pfam" id="PF00441">
    <property type="entry name" value="Acyl-CoA_dh_1"/>
    <property type="match status" value="1"/>
</dbReference>
<dbReference type="Gene3D" id="1.20.140.10">
    <property type="entry name" value="Butyryl-CoA Dehydrogenase, subunit A, domain 3"/>
    <property type="match status" value="1"/>
</dbReference>
<dbReference type="InterPro" id="IPR013786">
    <property type="entry name" value="AcylCoA_DH/ox_N"/>
</dbReference>
<dbReference type="PROSITE" id="PS50255">
    <property type="entry name" value="CYTOCHROME_B5_2"/>
    <property type="match status" value="1"/>
</dbReference>
<name>A0A6S6WCP8_9PLEO</name>
<sequence>MAKRFSTADVASHKTASDLWIIVDEDVYDLTNFQEDHPGGKKILQRVAGKDASKQFWKYHNDSILKKYQKQLQVGSLDSKAAPPAPPATSAPEVKKEKKDVVKPEANSGVVAPMPSEVAAEESEPFDAYGDLIPYADPSWYQTYHSPYYNETHVALRDEVRQWVEEKLMPNVTDWDEAKKVPDEIFLEMGERGYLAGMLGIEYPKDYTNLRVKCVPPEKWDHFHEMIITDELSRTGSGGLVWGLIGGYGIGGPPLFKFGKKELIQRIGPDLLSGKKRICLAITEPDAGSDVANLTCEAKLSEDGKHYIVNGEKKWITNGIWSDYFTTAVRTGGEGMNGVSLLLIERSAGGVSTRKMDCQGVWSSGTTYITFEDVKVPVENVIGKVNQGFKVIMTNFNHERIGIIIQCLRFARVCYEESVKYAHKRKTFGKRLIDHPVIRLKLAHMARQIEASYNWMENLIFQCEKMNDMEAMLKLGGAIASLKAQSTTTFEFCAREASQIFGGLSYSRGGQGAKVERLYRDVRAYAIPGGSEEIMLDLSIRQALRVHKVLGMKL</sequence>
<evidence type="ECO:0000256" key="6">
    <source>
        <dbReference type="SAM" id="MobiDB-lite"/>
    </source>
</evidence>
<gene>
    <name evidence="7" type="ORF">PTTW11_09676</name>
</gene>
<evidence type="ECO:0000256" key="3">
    <source>
        <dbReference type="ARBA" id="ARBA00022630"/>
    </source>
</evidence>
<dbReference type="GO" id="GO:0005737">
    <property type="term" value="C:cytoplasm"/>
    <property type="evidence" value="ECO:0007669"/>
    <property type="project" value="TreeGrafter"/>
</dbReference>
<keyword evidence="5" id="KW-0560">Oxidoreductase</keyword>
<keyword evidence="3" id="KW-0285">Flavoprotein</keyword>
<proteinExistence type="inferred from homology"/>
<dbReference type="Gene3D" id="2.40.110.10">
    <property type="entry name" value="Butyryl-CoA Dehydrogenase, subunit A, domain 2"/>
    <property type="match status" value="1"/>
</dbReference>
<comment type="cofactor">
    <cofactor evidence="1">
        <name>FAD</name>
        <dbReference type="ChEBI" id="CHEBI:57692"/>
    </cofactor>
</comment>
<dbReference type="InterPro" id="IPR046373">
    <property type="entry name" value="Acyl-CoA_Oxase/DH_mid-dom_sf"/>
</dbReference>
<dbReference type="InterPro" id="IPR037069">
    <property type="entry name" value="AcylCoA_DH/ox_N_sf"/>
</dbReference>
<dbReference type="PANTHER" id="PTHR48083:SF28">
    <property type="entry name" value="ACYL-COA DEHYDROGENASE FAMILY PROTEIN (AFU_ORTHOLOGUE AFUA_6G10880)-RELATED"/>
    <property type="match status" value="1"/>
</dbReference>
<feature type="region of interest" description="Disordered" evidence="6">
    <location>
        <begin position="75"/>
        <end position="106"/>
    </location>
</feature>
<dbReference type="InterPro" id="IPR036400">
    <property type="entry name" value="Cyt_B5-like_heme/steroid_sf"/>
</dbReference>
<comment type="similarity">
    <text evidence="2">Belongs to the acyl-CoA dehydrogenase family.</text>
</comment>
<dbReference type="GO" id="GO:0003995">
    <property type="term" value="F:acyl-CoA dehydrogenase activity"/>
    <property type="evidence" value="ECO:0007669"/>
    <property type="project" value="TreeGrafter"/>
</dbReference>
<dbReference type="AlphaFoldDB" id="A0A6S6WCP8"/>
<evidence type="ECO:0000313" key="8">
    <source>
        <dbReference type="Proteomes" id="UP000472372"/>
    </source>
</evidence>
<evidence type="ECO:0000256" key="2">
    <source>
        <dbReference type="ARBA" id="ARBA00009347"/>
    </source>
</evidence>
<dbReference type="Proteomes" id="UP000472372">
    <property type="component" value="Chromosome 9"/>
</dbReference>
<dbReference type="PANTHER" id="PTHR48083">
    <property type="entry name" value="MEDIUM-CHAIN SPECIFIC ACYL-COA DEHYDROGENASE, MITOCHONDRIAL-RELATED"/>
    <property type="match status" value="1"/>
</dbReference>
<dbReference type="SUPFAM" id="SSF47203">
    <property type="entry name" value="Acyl-CoA dehydrogenase C-terminal domain-like"/>
    <property type="match status" value="1"/>
</dbReference>